<keyword evidence="2" id="KW-0812">Transmembrane</keyword>
<feature type="compositionally biased region" description="Acidic residues" evidence="1">
    <location>
        <begin position="12"/>
        <end position="27"/>
    </location>
</feature>
<dbReference type="TCDB" id="1.A.14.4.2">
    <property type="family name" value="the calcium transporter a (cata) family (formerly the testis-enhanced gene transfer (tegt) family)"/>
</dbReference>
<dbReference type="EMBL" id="MZ151943">
    <property type="protein sequence ID" value="QXV67911.1"/>
    <property type="molecule type" value="Genomic_DNA"/>
</dbReference>
<dbReference type="GeneID" id="935499"/>
<feature type="transmembrane region" description="Helical" evidence="2">
    <location>
        <begin position="193"/>
        <end position="210"/>
    </location>
</feature>
<evidence type="ECO:0000256" key="2">
    <source>
        <dbReference type="SAM" id="Phobius"/>
    </source>
</evidence>
<protein>
    <submittedName>
        <fullName evidence="3">Membrane protein US14</fullName>
    </submittedName>
</protein>
<evidence type="ECO:0000313" key="3">
    <source>
        <dbReference type="EMBL" id="AAM00793.1"/>
    </source>
</evidence>
<dbReference type="EMBL" id="AF480884">
    <property type="protein sequence ID" value="AAM00793.1"/>
    <property type="molecule type" value="Genomic_DNA"/>
</dbReference>
<keyword evidence="2" id="KW-1133">Transmembrane helix</keyword>
<sequence length="286" mass="31476">MEPPSPRPAPDGGEEDGGEREGGEEEEETAALTEAQTDDAVFWLQRNVVVFRVYGLLLLETAITVLFSTLVWLGYPQLSYRCQEDPSPLLLSCTPVLVLGILEGTDYKHPSNALVLGLYVAFLSFSAAVINFCSTVTHAVSSAILTWALFVACNGVAWEHRLRALWRDALFTTTLLTVVMGILASSYQLMHKMLLCLYTVFVGCILAVLFQDVRHVATELPVDQAIRGSLLLYSTEMLIYHTTLLVLTPVMWSARWDLMFSYLSGHRSNATLSAVVSPSVSATPGR</sequence>
<organism evidence="3 5">
    <name type="scientific">Panine betaherpesvirus 2</name>
    <name type="common">Chimpanzee cytomegalovirus</name>
    <dbReference type="NCBI Taxonomy" id="188763"/>
    <lineage>
        <taxon>Viruses</taxon>
        <taxon>Duplodnaviria</taxon>
        <taxon>Heunggongvirae</taxon>
        <taxon>Peploviricota</taxon>
        <taxon>Herviviricetes</taxon>
        <taxon>Herpesvirales</taxon>
        <taxon>Orthoherpesviridae</taxon>
        <taxon>Betaherpesvirinae</taxon>
        <taxon>Cytomegalovirus</taxon>
        <taxon>Cytomegalovirus paninebeta2</taxon>
    </lineage>
</organism>
<reference evidence="4" key="2">
    <citation type="submission" date="2021-05" db="EMBL/GenBank/DDBJ databases">
        <title>Cloning and multi-omic analysis of chimpanzee cytomegalovirus: a resource for comparative functional genomics.</title>
        <authorList>
            <person name="Phan Q.V."/>
        </authorList>
    </citation>
    <scope>NUCLEOTIDE SEQUENCE</scope>
    <source>
        <strain evidence="4">Heberling</strain>
    </source>
</reference>
<feature type="transmembrane region" description="Helical" evidence="2">
    <location>
        <begin position="112"/>
        <end position="130"/>
    </location>
</feature>
<dbReference type="RefSeq" id="NP_612787.1">
    <property type="nucleotide sequence ID" value="NC_003521.1"/>
</dbReference>
<evidence type="ECO:0000313" key="5">
    <source>
        <dbReference type="Proteomes" id="UP000099188"/>
    </source>
</evidence>
<reference evidence="3 5" key="1">
    <citation type="journal article" date="2003" name="J. Gen. Virol.">
        <title>The human cytomegalovirus genome revisited: comparison with the chimpanzee cytomegalovirus genome.</title>
        <authorList>
            <person name="Davison A.J."/>
            <person name="Dolan A."/>
            <person name="Akter P."/>
            <person name="Addison C."/>
            <person name="Dargan D.J."/>
            <person name="Alcendor D.J."/>
            <person name="McGeoch D.J."/>
            <person name="Hayward G.S."/>
        </authorList>
    </citation>
    <scope>NUCLEOTIDE SEQUENCE [LARGE SCALE GENOMIC DNA]</scope>
    <source>
        <strain evidence="3">Heberling</strain>
    </source>
</reference>
<dbReference type="KEGG" id="vg:935499"/>
<keyword evidence="2" id="KW-0472">Membrane</keyword>
<name>Q8QRU5_9BETA</name>
<dbReference type="Proteomes" id="UP000099188">
    <property type="component" value="Segment"/>
</dbReference>
<feature type="transmembrane region" description="Helical" evidence="2">
    <location>
        <begin position="230"/>
        <end position="252"/>
    </location>
</feature>
<feature type="transmembrane region" description="Helical" evidence="2">
    <location>
        <begin position="169"/>
        <end position="187"/>
    </location>
</feature>
<accession>Q8QRU5</accession>
<evidence type="ECO:0000256" key="1">
    <source>
        <dbReference type="SAM" id="MobiDB-lite"/>
    </source>
</evidence>
<feature type="transmembrane region" description="Helical" evidence="2">
    <location>
        <begin position="136"/>
        <end position="157"/>
    </location>
</feature>
<feature type="transmembrane region" description="Helical" evidence="2">
    <location>
        <begin position="53"/>
        <end position="75"/>
    </location>
</feature>
<proteinExistence type="predicted"/>
<feature type="region of interest" description="Disordered" evidence="1">
    <location>
        <begin position="1"/>
        <end position="27"/>
    </location>
</feature>
<dbReference type="OrthoDB" id="27284at10239"/>
<keyword evidence="5" id="KW-1185">Reference proteome</keyword>
<gene>
    <name evidence="3" type="primary">US14</name>
    <name evidence="3" type="ORF">CCMVgp145</name>
</gene>
<evidence type="ECO:0000313" key="4">
    <source>
        <dbReference type="EMBL" id="QXV67911.1"/>
    </source>
</evidence>